<gene>
    <name evidence="1" type="ORF">GCM10022231_28900</name>
</gene>
<dbReference type="EMBL" id="BAAAZW010000008">
    <property type="protein sequence ID" value="GAA3966251.1"/>
    <property type="molecule type" value="Genomic_DNA"/>
</dbReference>
<proteinExistence type="predicted"/>
<evidence type="ECO:0000313" key="2">
    <source>
        <dbReference type="Proteomes" id="UP001418444"/>
    </source>
</evidence>
<reference evidence="2" key="1">
    <citation type="journal article" date="2019" name="Int. J. Syst. Evol. Microbiol.">
        <title>The Global Catalogue of Microorganisms (GCM) 10K type strain sequencing project: providing services to taxonomists for standard genome sequencing and annotation.</title>
        <authorList>
            <consortium name="The Broad Institute Genomics Platform"/>
            <consortium name="The Broad Institute Genome Sequencing Center for Infectious Disease"/>
            <person name="Wu L."/>
            <person name="Ma J."/>
        </authorList>
    </citation>
    <scope>NUCLEOTIDE SEQUENCE [LARGE SCALE GENOMIC DNA]</scope>
    <source>
        <strain evidence="2">JCM 16923</strain>
    </source>
</reference>
<dbReference type="InterPro" id="IPR036895">
    <property type="entry name" value="Uracil-DNA_glycosylase-like_sf"/>
</dbReference>
<dbReference type="Gene3D" id="3.40.470.10">
    <property type="entry name" value="Uracil-DNA glycosylase-like domain"/>
    <property type="match status" value="1"/>
</dbReference>
<sequence>MRKGRRSGQDDFTDAFVELGLEFVADRFNGWWRRRKSRASTSADSLRDHDPSIPDIDFREPHVAPINNLVDILRGRHPGKFIPYLSPSYGGTRARVFAVFQSPGSKVIRKAVNSAVLSIDNTDGSTVRFRRYLEEYCISFKDVVVWNAYPWTGRVEQNSPNEVGEAVEALRAALEVCPDVEVVMLFGRVARDVWGVLCRYDKEYSEKYQVIITCHTSPRLMDSAEFSPGKIAEFETSLMNGFDAVRTLLNGQSKAEYCSSVSVGDIFDHQDVSTHSVGMSVSQEFWDYPELDHNSDLGFEVRVVNQYYWDDLIYEGRVLTEAAEGVARDLAVPLKEDDRSEIHRLAGEYRVSIGDRDGRRPRRLEHYLQEVIDAYRWSHPELTKDVPRGIGRMRP</sequence>
<protein>
    <submittedName>
        <fullName evidence="1">Uncharacterized protein</fullName>
    </submittedName>
</protein>
<organism evidence="1 2">
    <name type="scientific">Gordonia caeni</name>
    <dbReference type="NCBI Taxonomy" id="1007097"/>
    <lineage>
        <taxon>Bacteria</taxon>
        <taxon>Bacillati</taxon>
        <taxon>Actinomycetota</taxon>
        <taxon>Actinomycetes</taxon>
        <taxon>Mycobacteriales</taxon>
        <taxon>Gordoniaceae</taxon>
        <taxon>Gordonia</taxon>
    </lineage>
</organism>
<comment type="caution">
    <text evidence="1">The sequence shown here is derived from an EMBL/GenBank/DDBJ whole genome shotgun (WGS) entry which is preliminary data.</text>
</comment>
<dbReference type="RefSeq" id="WP_344784985.1">
    <property type="nucleotide sequence ID" value="NZ_BAAAZW010000008.1"/>
</dbReference>
<accession>A0ABP7PII6</accession>
<dbReference type="Proteomes" id="UP001418444">
    <property type="component" value="Unassembled WGS sequence"/>
</dbReference>
<evidence type="ECO:0000313" key="1">
    <source>
        <dbReference type="EMBL" id="GAA3966251.1"/>
    </source>
</evidence>
<keyword evidence="2" id="KW-1185">Reference proteome</keyword>
<dbReference type="SUPFAM" id="SSF52141">
    <property type="entry name" value="Uracil-DNA glycosylase-like"/>
    <property type="match status" value="1"/>
</dbReference>
<name>A0ABP7PII6_9ACTN</name>